<dbReference type="OrthoDB" id="1524454at2"/>
<accession>A0A5B9FSE2</accession>
<organism evidence="2 3">
    <name type="scientific">Flavobacterium alkalisoli</name>
    <dbReference type="NCBI Taxonomy" id="2602769"/>
    <lineage>
        <taxon>Bacteria</taxon>
        <taxon>Pseudomonadati</taxon>
        <taxon>Bacteroidota</taxon>
        <taxon>Flavobacteriia</taxon>
        <taxon>Flavobacteriales</taxon>
        <taxon>Flavobacteriaceae</taxon>
        <taxon>Flavobacterium</taxon>
    </lineage>
</organism>
<reference evidence="2 3" key="1">
    <citation type="submission" date="2019-08" db="EMBL/GenBank/DDBJ databases">
        <title>Flavobacterium alkalisoli sp. nov., isolated from rhizosphere soil of Suaeda salsa.</title>
        <authorList>
            <person name="Sun J.-Q."/>
            <person name="Xu L."/>
        </authorList>
    </citation>
    <scope>NUCLEOTIDE SEQUENCE [LARGE SCALE GENOMIC DNA]</scope>
    <source>
        <strain evidence="2 3">XS-5</strain>
    </source>
</reference>
<keyword evidence="3" id="KW-1185">Reference proteome</keyword>
<dbReference type="InterPro" id="IPR024775">
    <property type="entry name" value="DinB-like"/>
</dbReference>
<dbReference type="InterPro" id="IPR034660">
    <property type="entry name" value="DinB/YfiT-like"/>
</dbReference>
<evidence type="ECO:0000259" key="1">
    <source>
        <dbReference type="Pfam" id="PF12867"/>
    </source>
</evidence>
<dbReference type="Pfam" id="PF12867">
    <property type="entry name" value="DinB_2"/>
    <property type="match status" value="1"/>
</dbReference>
<dbReference type="AlphaFoldDB" id="A0A5B9FSE2"/>
<dbReference type="Proteomes" id="UP000321222">
    <property type="component" value="Chromosome"/>
</dbReference>
<evidence type="ECO:0000313" key="2">
    <source>
        <dbReference type="EMBL" id="QEE49835.1"/>
    </source>
</evidence>
<name>A0A5B9FSE2_9FLAO</name>
<evidence type="ECO:0000313" key="3">
    <source>
        <dbReference type="Proteomes" id="UP000321222"/>
    </source>
</evidence>
<dbReference type="SUPFAM" id="SSF109854">
    <property type="entry name" value="DinB/YfiT-like putative metalloenzymes"/>
    <property type="match status" value="1"/>
</dbReference>
<feature type="domain" description="DinB-like" evidence="1">
    <location>
        <begin position="22"/>
        <end position="172"/>
    </location>
</feature>
<dbReference type="KEGG" id="fak:FUA48_09625"/>
<dbReference type="RefSeq" id="WP_147583336.1">
    <property type="nucleotide sequence ID" value="NZ_CP042831.1"/>
</dbReference>
<dbReference type="EMBL" id="CP042831">
    <property type="protein sequence ID" value="QEE49835.1"/>
    <property type="molecule type" value="Genomic_DNA"/>
</dbReference>
<gene>
    <name evidence="2" type="ORF">FUA48_09625</name>
</gene>
<proteinExistence type="predicted"/>
<sequence>MKTEDLIRELVELTYKNINEIQAFKELSIDELSRKQNNNSWSVLECIEHLNRYGDFYIPEIRSRIEKSKHKKSDNFKTGLLGDYFAKILLPKEKLNKMKTFSSMNPINSSLDKSVLDKFIYQQQQILKLLETSADTDLTKVKTSISISRFIKLRLGDTFRVVIYHNLRHVIQAKNVLNT</sequence>
<dbReference type="Gene3D" id="1.20.120.450">
    <property type="entry name" value="dinb family like domain"/>
    <property type="match status" value="1"/>
</dbReference>
<protein>
    <submittedName>
        <fullName evidence="2">DinB family protein</fullName>
    </submittedName>
</protein>